<evidence type="ECO:0000313" key="3">
    <source>
        <dbReference type="EMBL" id="NLD32310.1"/>
    </source>
</evidence>
<dbReference type="GO" id="GO:0016787">
    <property type="term" value="F:hydrolase activity"/>
    <property type="evidence" value="ECO:0007669"/>
    <property type="project" value="UniProtKB-KW"/>
</dbReference>
<dbReference type="SUPFAM" id="SSF56601">
    <property type="entry name" value="beta-lactamase/transpeptidase-like"/>
    <property type="match status" value="1"/>
</dbReference>
<dbReference type="Proteomes" id="UP000589373">
    <property type="component" value="Unassembled WGS sequence"/>
</dbReference>
<dbReference type="Gene3D" id="3.40.710.10">
    <property type="entry name" value="DD-peptidase/beta-lactamase superfamily"/>
    <property type="match status" value="1"/>
</dbReference>
<dbReference type="PANTHER" id="PTHR43283:SF11">
    <property type="entry name" value="BETA-LACTAMASE-RELATED DOMAIN-CONTAINING PROTEIN"/>
    <property type="match status" value="1"/>
</dbReference>
<organism evidence="3 4">
    <name type="scientific">Trichococcus flocculiformis</name>
    <dbReference type="NCBI Taxonomy" id="82803"/>
    <lineage>
        <taxon>Bacteria</taxon>
        <taxon>Bacillati</taxon>
        <taxon>Bacillota</taxon>
        <taxon>Bacilli</taxon>
        <taxon>Lactobacillales</taxon>
        <taxon>Carnobacteriaceae</taxon>
        <taxon>Trichococcus</taxon>
    </lineage>
</organism>
<dbReference type="PANTHER" id="PTHR43283">
    <property type="entry name" value="BETA-LACTAMASE-RELATED"/>
    <property type="match status" value="1"/>
</dbReference>
<gene>
    <name evidence="3" type="ORF">GX662_08685</name>
</gene>
<evidence type="ECO:0000256" key="1">
    <source>
        <dbReference type="ARBA" id="ARBA00022801"/>
    </source>
</evidence>
<protein>
    <submittedName>
        <fullName evidence="3">Beta-lactamase family protein</fullName>
    </submittedName>
</protein>
<dbReference type="InterPro" id="IPR001466">
    <property type="entry name" value="Beta-lactam-related"/>
</dbReference>
<evidence type="ECO:0000313" key="4">
    <source>
        <dbReference type="Proteomes" id="UP000589373"/>
    </source>
</evidence>
<dbReference type="EMBL" id="JAAZCD010000197">
    <property type="protein sequence ID" value="NLD32310.1"/>
    <property type="molecule type" value="Genomic_DNA"/>
</dbReference>
<reference evidence="3 4" key="1">
    <citation type="journal article" date="2020" name="Biotechnol. Biofuels">
        <title>New insights from the biogas microbiome by comprehensive genome-resolved metagenomics of nearly 1600 species originating from multiple anaerobic digesters.</title>
        <authorList>
            <person name="Campanaro S."/>
            <person name="Treu L."/>
            <person name="Rodriguez-R L.M."/>
            <person name="Kovalovszki A."/>
            <person name="Ziels R.M."/>
            <person name="Maus I."/>
            <person name="Zhu X."/>
            <person name="Kougias P.G."/>
            <person name="Basile A."/>
            <person name="Luo G."/>
            <person name="Schluter A."/>
            <person name="Konstantinidis K.T."/>
            <person name="Angelidaki I."/>
        </authorList>
    </citation>
    <scope>NUCLEOTIDE SEQUENCE [LARGE SCALE GENOMIC DNA]</scope>
    <source>
        <strain evidence="3">AS07pgkLD_105</strain>
    </source>
</reference>
<dbReference type="InterPro" id="IPR012338">
    <property type="entry name" value="Beta-lactam/transpept-like"/>
</dbReference>
<evidence type="ECO:0000259" key="2">
    <source>
        <dbReference type="Pfam" id="PF00144"/>
    </source>
</evidence>
<accession>A0A847D6V3</accession>
<dbReference type="AlphaFoldDB" id="A0A847D6V3"/>
<dbReference type="InterPro" id="IPR050789">
    <property type="entry name" value="Diverse_Enzym_Activities"/>
</dbReference>
<comment type="caution">
    <text evidence="3">The sequence shown here is derived from an EMBL/GenBank/DDBJ whole genome shotgun (WGS) entry which is preliminary data.</text>
</comment>
<feature type="domain" description="Beta-lactamase-related" evidence="2">
    <location>
        <begin position="8"/>
        <end position="325"/>
    </location>
</feature>
<proteinExistence type="predicted"/>
<name>A0A847D6V3_9LACT</name>
<dbReference type="Pfam" id="PF00144">
    <property type="entry name" value="Beta-lactamase"/>
    <property type="match status" value="1"/>
</dbReference>
<sequence>MMYPQTQKKIAEMLKGNVFPGVSYTFIDMDKTETRMVGSAAILPERESLREGMLYDVASLTKVIVTTTLLLQLQEEGAINFEDPVQAYLPEFPSAAVTIRHLLTHTSDLKGYIKNRDALTADELIAALIALTPGENLGKNVVYTDTGLLLAGFIIEKLTGKSVEKNFEERIKRPLAMTESTFHPTDPMRCVPTQNHPTRGVIRGVVHDPKALSLGGHCGSAGLFAPMKDLIRFSRMMLHFGEWEGQRILREESIRTLLRDWENVPSQPRSLGWNLIQEGEDFVLWHTGYTGTFMILDLNQQTAFILLSNRVHLKDHRPEWIAVRDELIAIYRKEARKETAE</sequence>
<keyword evidence="1" id="KW-0378">Hydrolase</keyword>